<accession>A0A6J4KTK7</accession>
<organism evidence="1">
    <name type="scientific">uncultured Frankineae bacterium</name>
    <dbReference type="NCBI Taxonomy" id="437475"/>
    <lineage>
        <taxon>Bacteria</taxon>
        <taxon>Bacillati</taxon>
        <taxon>Actinomycetota</taxon>
        <taxon>Actinomycetes</taxon>
        <taxon>Frankiales</taxon>
        <taxon>environmental samples</taxon>
    </lineage>
</organism>
<sequence>GRRCPGSVRPLAVVPAVLRRQVDLCRPTHRRPAARGARM</sequence>
<feature type="non-terminal residue" evidence="1">
    <location>
        <position position="1"/>
    </location>
</feature>
<protein>
    <submittedName>
        <fullName evidence="1">Uncharacterized protein</fullName>
    </submittedName>
</protein>
<dbReference type="AlphaFoldDB" id="A0A6J4KTK7"/>
<proteinExistence type="predicted"/>
<evidence type="ECO:0000313" key="1">
    <source>
        <dbReference type="EMBL" id="CAA9313599.1"/>
    </source>
</evidence>
<name>A0A6J4KTK7_9ACTN</name>
<reference evidence="1" key="1">
    <citation type="submission" date="2020-02" db="EMBL/GenBank/DDBJ databases">
        <authorList>
            <person name="Meier V. D."/>
        </authorList>
    </citation>
    <scope>NUCLEOTIDE SEQUENCE</scope>
    <source>
        <strain evidence="1">AVDCRST_MAG16</strain>
    </source>
</reference>
<gene>
    <name evidence="1" type="ORF">AVDCRST_MAG16-328</name>
</gene>
<dbReference type="EMBL" id="CADCUE010000028">
    <property type="protein sequence ID" value="CAA9313599.1"/>
    <property type="molecule type" value="Genomic_DNA"/>
</dbReference>
<feature type="non-terminal residue" evidence="1">
    <location>
        <position position="39"/>
    </location>
</feature>